<accession>A0A8R1V4P5</accession>
<feature type="signal peptide" evidence="3">
    <location>
        <begin position="1"/>
        <end position="25"/>
    </location>
</feature>
<evidence type="ECO:0000313" key="5">
    <source>
        <dbReference type="EnsemblMetazoa" id="PPA46588.1"/>
    </source>
</evidence>
<reference evidence="6" key="1">
    <citation type="journal article" date="2008" name="Nat. Genet.">
        <title>The Pristionchus pacificus genome provides a unique perspective on nematode lifestyle and parasitism.</title>
        <authorList>
            <person name="Dieterich C."/>
            <person name="Clifton S.W."/>
            <person name="Schuster L.N."/>
            <person name="Chinwalla A."/>
            <person name="Delehaunty K."/>
            <person name="Dinkelacker I."/>
            <person name="Fulton L."/>
            <person name="Fulton R."/>
            <person name="Godfrey J."/>
            <person name="Minx P."/>
            <person name="Mitreva M."/>
            <person name="Roeseler W."/>
            <person name="Tian H."/>
            <person name="Witte H."/>
            <person name="Yang S.P."/>
            <person name="Wilson R.K."/>
            <person name="Sommer R.J."/>
        </authorList>
    </citation>
    <scope>NUCLEOTIDE SEQUENCE [LARGE SCALE GENOMIC DNA]</scope>
    <source>
        <strain evidence="6">PS312</strain>
    </source>
</reference>
<evidence type="ECO:0000259" key="4">
    <source>
        <dbReference type="Pfam" id="PF11938"/>
    </source>
</evidence>
<dbReference type="EnsemblMetazoa" id="PPA46588.1">
    <property type="protein sequence ID" value="PPA46588.1"/>
    <property type="gene ID" value="WBGene00304367"/>
</dbReference>
<gene>
    <name evidence="5" type="primary">WBGene00304367</name>
</gene>
<keyword evidence="2 3" id="KW-0732">Signal</keyword>
<dbReference type="Proteomes" id="UP000005239">
    <property type="component" value="Unassembled WGS sequence"/>
</dbReference>
<feature type="domain" description="DUF3456" evidence="4">
    <location>
        <begin position="54"/>
        <end position="160"/>
    </location>
</feature>
<dbReference type="PANTHER" id="PTHR15382:SF8">
    <property type="entry name" value="CANOPY B"/>
    <property type="match status" value="1"/>
</dbReference>
<sequence>MGASTGFHLLLHLIISSFILPSSLSFDAHPVMANKCEGCLITVKEMEEASGRMRGERSESQLIEWMEETCERLLQYHVHREREGIDRFQPHKSGTINTIETLKQRGVQVDLGFPDEFLTEPEAEIAHLKMMCDDLISRKETELEEWYYGDRSEQLRTICRAECRYQAEL</sequence>
<keyword evidence="6" id="KW-1185">Reference proteome</keyword>
<organism evidence="5 6">
    <name type="scientific">Pristionchus pacificus</name>
    <name type="common">Parasitic nematode worm</name>
    <dbReference type="NCBI Taxonomy" id="54126"/>
    <lineage>
        <taxon>Eukaryota</taxon>
        <taxon>Metazoa</taxon>
        <taxon>Ecdysozoa</taxon>
        <taxon>Nematoda</taxon>
        <taxon>Chromadorea</taxon>
        <taxon>Rhabditida</taxon>
        <taxon>Rhabditina</taxon>
        <taxon>Diplogasteromorpha</taxon>
        <taxon>Diplogasteroidea</taxon>
        <taxon>Neodiplogasteridae</taxon>
        <taxon>Pristionchus</taxon>
    </lineage>
</organism>
<name>A0A8R1V4P5_PRIPA</name>
<evidence type="ECO:0000256" key="2">
    <source>
        <dbReference type="ARBA" id="ARBA00022729"/>
    </source>
</evidence>
<dbReference type="AlphaFoldDB" id="A0A8R1V4P5"/>
<evidence type="ECO:0000313" key="6">
    <source>
        <dbReference type="Proteomes" id="UP000005239"/>
    </source>
</evidence>
<dbReference type="PANTHER" id="PTHR15382">
    <property type="entry name" value="CTG4A-RELATED"/>
    <property type="match status" value="1"/>
</dbReference>
<reference evidence="5" key="2">
    <citation type="submission" date="2022-06" db="UniProtKB">
        <authorList>
            <consortium name="EnsemblMetazoa"/>
        </authorList>
    </citation>
    <scope>IDENTIFICATION</scope>
    <source>
        <strain evidence="5">PS312</strain>
    </source>
</reference>
<dbReference type="OrthoDB" id="10257739at2759"/>
<evidence type="ECO:0000256" key="3">
    <source>
        <dbReference type="SAM" id="SignalP"/>
    </source>
</evidence>
<feature type="chain" id="PRO_5035801710" description="DUF3456 domain-containing protein" evidence="3">
    <location>
        <begin position="26"/>
        <end position="169"/>
    </location>
</feature>
<dbReference type="Pfam" id="PF11938">
    <property type="entry name" value="DUF3456"/>
    <property type="match status" value="1"/>
</dbReference>
<evidence type="ECO:0000256" key="1">
    <source>
        <dbReference type="ARBA" id="ARBA00007285"/>
    </source>
</evidence>
<proteinExistence type="inferred from homology"/>
<comment type="similarity">
    <text evidence="1">Belongs to the canopy family.</text>
</comment>
<dbReference type="InterPro" id="IPR021852">
    <property type="entry name" value="DUF3456"/>
</dbReference>
<protein>
    <recommendedName>
        <fullName evidence="4">DUF3456 domain-containing protein</fullName>
    </recommendedName>
</protein>